<dbReference type="InterPro" id="IPR032675">
    <property type="entry name" value="LRR_dom_sf"/>
</dbReference>
<sequence>MGRNDETWLFLFVFLASTLNDLPCSLHIITKMHGISCCHCIALECSGWMVIQAKVGVVTYFSWEKSLLDGMSLYDHKFQVVREGSKSINASPKVFPKVAGSWLGVIPDSIGNLIILQLLGLLGNNLTSDPASSEISFLTSLTKCRKPKSVASSYNPLNGTLPSSIGNLPDFLQAFEAWNCNLKGQIPSQIENKNIIFAFGLMSKYEYAFAIGAG</sequence>
<keyword evidence="9" id="KW-1185">Reference proteome</keyword>
<dbReference type="PANTHER" id="PTHR27008">
    <property type="entry name" value="OS04G0122200 PROTEIN"/>
    <property type="match status" value="1"/>
</dbReference>
<dbReference type="Proteomes" id="UP001497480">
    <property type="component" value="Unassembled WGS sequence"/>
</dbReference>
<evidence type="ECO:0000256" key="3">
    <source>
        <dbReference type="ARBA" id="ARBA00022692"/>
    </source>
</evidence>
<feature type="signal peptide" evidence="7">
    <location>
        <begin position="1"/>
        <end position="20"/>
    </location>
</feature>
<gene>
    <name evidence="8" type="ORF">LLUT_LOCUS24455</name>
</gene>
<evidence type="ECO:0000256" key="4">
    <source>
        <dbReference type="ARBA" id="ARBA00022737"/>
    </source>
</evidence>
<accession>A0AAV1XNL7</accession>
<evidence type="ECO:0000256" key="6">
    <source>
        <dbReference type="ARBA" id="ARBA00023136"/>
    </source>
</evidence>
<dbReference type="GO" id="GO:0016020">
    <property type="term" value="C:membrane"/>
    <property type="evidence" value="ECO:0007669"/>
    <property type="project" value="UniProtKB-SubCell"/>
</dbReference>
<comment type="caution">
    <text evidence="8">The sequence shown here is derived from an EMBL/GenBank/DDBJ whole genome shotgun (WGS) entry which is preliminary data.</text>
</comment>
<dbReference type="EMBL" id="CAXHTB010000017">
    <property type="protein sequence ID" value="CAL0323395.1"/>
    <property type="molecule type" value="Genomic_DNA"/>
</dbReference>
<name>A0AAV1XNL7_LUPLU</name>
<keyword evidence="2" id="KW-0433">Leucine-rich repeat</keyword>
<dbReference type="AlphaFoldDB" id="A0AAV1XNL7"/>
<evidence type="ECO:0000256" key="5">
    <source>
        <dbReference type="ARBA" id="ARBA00022989"/>
    </source>
</evidence>
<keyword evidence="4" id="KW-0677">Repeat</keyword>
<dbReference type="PANTHER" id="PTHR27008:SF585">
    <property type="entry name" value="PROTEIN KINASE DOMAIN-CONTAINING PROTEIN"/>
    <property type="match status" value="1"/>
</dbReference>
<protein>
    <submittedName>
        <fullName evidence="8">Uncharacterized protein</fullName>
    </submittedName>
</protein>
<reference evidence="8 9" key="1">
    <citation type="submission" date="2024-03" db="EMBL/GenBank/DDBJ databases">
        <authorList>
            <person name="Martinez-Hernandez J."/>
        </authorList>
    </citation>
    <scope>NUCLEOTIDE SEQUENCE [LARGE SCALE GENOMIC DNA]</scope>
</reference>
<dbReference type="InterPro" id="IPR051809">
    <property type="entry name" value="Plant_receptor-like_S/T_kinase"/>
</dbReference>
<dbReference type="SUPFAM" id="SSF52058">
    <property type="entry name" value="L domain-like"/>
    <property type="match status" value="1"/>
</dbReference>
<proteinExistence type="predicted"/>
<feature type="chain" id="PRO_5043359740" evidence="7">
    <location>
        <begin position="21"/>
        <end position="214"/>
    </location>
</feature>
<keyword evidence="6" id="KW-0472">Membrane</keyword>
<organism evidence="8 9">
    <name type="scientific">Lupinus luteus</name>
    <name type="common">European yellow lupine</name>
    <dbReference type="NCBI Taxonomy" id="3873"/>
    <lineage>
        <taxon>Eukaryota</taxon>
        <taxon>Viridiplantae</taxon>
        <taxon>Streptophyta</taxon>
        <taxon>Embryophyta</taxon>
        <taxon>Tracheophyta</taxon>
        <taxon>Spermatophyta</taxon>
        <taxon>Magnoliopsida</taxon>
        <taxon>eudicotyledons</taxon>
        <taxon>Gunneridae</taxon>
        <taxon>Pentapetalae</taxon>
        <taxon>rosids</taxon>
        <taxon>fabids</taxon>
        <taxon>Fabales</taxon>
        <taxon>Fabaceae</taxon>
        <taxon>Papilionoideae</taxon>
        <taxon>50 kb inversion clade</taxon>
        <taxon>genistoids sensu lato</taxon>
        <taxon>core genistoids</taxon>
        <taxon>Genisteae</taxon>
        <taxon>Lupinus</taxon>
    </lineage>
</organism>
<comment type="subcellular location">
    <subcellularLocation>
        <location evidence="1">Membrane</location>
    </subcellularLocation>
</comment>
<keyword evidence="5" id="KW-1133">Transmembrane helix</keyword>
<evidence type="ECO:0000313" key="9">
    <source>
        <dbReference type="Proteomes" id="UP001497480"/>
    </source>
</evidence>
<evidence type="ECO:0000256" key="2">
    <source>
        <dbReference type="ARBA" id="ARBA00022614"/>
    </source>
</evidence>
<evidence type="ECO:0000256" key="7">
    <source>
        <dbReference type="SAM" id="SignalP"/>
    </source>
</evidence>
<evidence type="ECO:0000256" key="1">
    <source>
        <dbReference type="ARBA" id="ARBA00004370"/>
    </source>
</evidence>
<keyword evidence="7" id="KW-0732">Signal</keyword>
<keyword evidence="3" id="KW-0812">Transmembrane</keyword>
<dbReference type="Gene3D" id="3.80.10.10">
    <property type="entry name" value="Ribonuclease Inhibitor"/>
    <property type="match status" value="1"/>
</dbReference>
<evidence type="ECO:0000313" key="8">
    <source>
        <dbReference type="EMBL" id="CAL0323395.1"/>
    </source>
</evidence>